<evidence type="ECO:0008006" key="4">
    <source>
        <dbReference type="Google" id="ProtNLM"/>
    </source>
</evidence>
<keyword evidence="1" id="KW-0472">Membrane</keyword>
<feature type="transmembrane region" description="Helical" evidence="1">
    <location>
        <begin position="215"/>
        <end position="238"/>
    </location>
</feature>
<sequence length="404" mass="46440">MNTKPLRRNYGISASVITILVILAILFIALNSFFVFKTNYGASFYSYWLSGRILFAQGGNPYGSDLFLQVKEQFPADPNISGFTLPLYSVLYFLVFTFIDHFEIALVIWMTILEASLIGIAMKLKWALQISGRTLSVYSLSMLLLLSYFSLMAVIDGDIGIIAVLLLLVALDAIRDHDDEFAGIMLAFATIKYSLTFLPILWICIWCLSNHRSTVVIWLTLVVGLLVLVSALFMVNWITEFLRSIVYYYKYLNPIYFSKLIENWQPELGGRIGWAISGFFILIMIIEWIVNAKGSVRAFEWVLALTMTVGFLSGIPSFGKNLYALWIPLSYAADKIVLRWEKNGKWISSMFLLLFLFFPWIIKILVYPNWNNPVDNLGILFPVITIILLYWNRWWNIDTFIENL</sequence>
<feature type="transmembrane region" description="Helical" evidence="1">
    <location>
        <begin position="302"/>
        <end position="326"/>
    </location>
</feature>
<feature type="transmembrane region" description="Helical" evidence="1">
    <location>
        <begin position="346"/>
        <end position="365"/>
    </location>
</feature>
<reference evidence="2" key="1">
    <citation type="journal article" date="2015" name="Genome Announc.">
        <title>Draft Genome Sequence of Anaerolineae Strain TC1, a Novel Isolate from a Methanogenic Wastewater Treatment System.</title>
        <authorList>
            <person name="Matsuura N."/>
            <person name="Tourlousse D.M."/>
            <person name="Sun L."/>
            <person name="Toyonaga M."/>
            <person name="Kuroda K."/>
            <person name="Ohashi A."/>
            <person name="Cruz R."/>
            <person name="Yamaguchi T."/>
            <person name="Sekiguchi Y."/>
        </authorList>
    </citation>
    <scope>NUCLEOTIDE SEQUENCE [LARGE SCALE GENOMIC DNA]</scope>
    <source>
        <strain evidence="2">TC1</strain>
    </source>
</reference>
<protein>
    <recommendedName>
        <fullName evidence="4">DUF2029 domain-containing protein</fullName>
    </recommendedName>
</protein>
<dbReference type="AlphaFoldDB" id="A0A0K8PBF3"/>
<dbReference type="RefSeq" id="WP_062278841.1">
    <property type="nucleotide sequence ID" value="NZ_DF968180.1"/>
</dbReference>
<keyword evidence="1" id="KW-0812">Transmembrane</keyword>
<feature type="transmembrane region" description="Helical" evidence="1">
    <location>
        <begin position="12"/>
        <end position="35"/>
    </location>
</feature>
<keyword evidence="1" id="KW-1133">Transmembrane helix</keyword>
<proteinExistence type="predicted"/>
<feature type="transmembrane region" description="Helical" evidence="1">
    <location>
        <begin position="80"/>
        <end position="98"/>
    </location>
</feature>
<dbReference type="Proteomes" id="UP000053370">
    <property type="component" value="Unassembled WGS sequence"/>
</dbReference>
<feature type="transmembrane region" description="Helical" evidence="1">
    <location>
        <begin position="272"/>
        <end position="290"/>
    </location>
</feature>
<name>A0A0K8PBF3_9CHLR</name>
<dbReference type="STRING" id="1678840.ATC1_12510"/>
<dbReference type="EMBL" id="DF968180">
    <property type="protein sequence ID" value="GAP39971.1"/>
    <property type="molecule type" value="Genomic_DNA"/>
</dbReference>
<accession>A0A0K8PBF3</accession>
<gene>
    <name evidence="2" type="ORF">ATC1_12510</name>
</gene>
<dbReference type="OrthoDB" id="152024at2"/>
<feature type="transmembrane region" description="Helical" evidence="1">
    <location>
        <begin position="377"/>
        <end position="395"/>
    </location>
</feature>
<feature type="transmembrane region" description="Helical" evidence="1">
    <location>
        <begin position="181"/>
        <end position="208"/>
    </location>
</feature>
<organism evidence="2">
    <name type="scientific">Flexilinea flocculi</name>
    <dbReference type="NCBI Taxonomy" id="1678840"/>
    <lineage>
        <taxon>Bacteria</taxon>
        <taxon>Bacillati</taxon>
        <taxon>Chloroflexota</taxon>
        <taxon>Anaerolineae</taxon>
        <taxon>Anaerolineales</taxon>
        <taxon>Anaerolineaceae</taxon>
        <taxon>Flexilinea</taxon>
    </lineage>
</organism>
<feature type="transmembrane region" description="Helical" evidence="1">
    <location>
        <begin position="143"/>
        <end position="169"/>
    </location>
</feature>
<keyword evidence="3" id="KW-1185">Reference proteome</keyword>
<evidence type="ECO:0000313" key="3">
    <source>
        <dbReference type="Proteomes" id="UP000053370"/>
    </source>
</evidence>
<feature type="transmembrane region" description="Helical" evidence="1">
    <location>
        <begin position="104"/>
        <end position="122"/>
    </location>
</feature>
<evidence type="ECO:0000313" key="2">
    <source>
        <dbReference type="EMBL" id="GAP39971.1"/>
    </source>
</evidence>
<evidence type="ECO:0000256" key="1">
    <source>
        <dbReference type="SAM" id="Phobius"/>
    </source>
</evidence>